<dbReference type="VEuPathDB" id="FungiDB:H257_17062"/>
<dbReference type="InterPro" id="IPR003617">
    <property type="entry name" value="TFIIS/CRSP70_N_sub"/>
</dbReference>
<dbReference type="Gene3D" id="1.10.10.60">
    <property type="entry name" value="Homeodomain-like"/>
    <property type="match status" value="1"/>
</dbReference>
<dbReference type="InterPro" id="IPR035441">
    <property type="entry name" value="TFIIS/LEDGF_dom_sf"/>
</dbReference>
<dbReference type="InterPro" id="IPR017923">
    <property type="entry name" value="TFIIS_N"/>
</dbReference>
<dbReference type="AlphaFoldDB" id="A0A3R7WFN9"/>
<feature type="domain" description="DEK-C" evidence="6">
    <location>
        <begin position="364"/>
        <end position="419"/>
    </location>
</feature>
<dbReference type="PROSITE" id="PS51319">
    <property type="entry name" value="TFIIS_N"/>
    <property type="match status" value="1"/>
</dbReference>
<evidence type="ECO:0000259" key="6">
    <source>
        <dbReference type="PROSITE" id="PS51998"/>
    </source>
</evidence>
<proteinExistence type="predicted"/>
<evidence type="ECO:0000256" key="4">
    <source>
        <dbReference type="SAM" id="MobiDB-lite"/>
    </source>
</evidence>
<keyword evidence="2 3" id="KW-0539">Nucleus</keyword>
<accession>A0A3R7WFN9</accession>
<gene>
    <name evidence="7" type="ORF">B5M09_007383</name>
</gene>
<dbReference type="PROSITE" id="PS51998">
    <property type="entry name" value="DEK_C"/>
    <property type="match status" value="1"/>
</dbReference>
<dbReference type="PANTHER" id="PTHR43169:SF2">
    <property type="entry name" value="NAD_GMP SYNTHASE DOMAIN-CONTAINING PROTEIN"/>
    <property type="match status" value="1"/>
</dbReference>
<reference evidence="7" key="1">
    <citation type="submission" date="2018-07" db="EMBL/GenBank/DDBJ databases">
        <title>Annotation of Aphanomyces astaci genome assembly.</title>
        <authorList>
            <person name="Studholme D.J."/>
        </authorList>
    </citation>
    <scope>NUCLEOTIDE SEQUENCE [LARGE SCALE GENOMIC DNA]</scope>
    <source>
        <strain evidence="7">Pc</strain>
    </source>
</reference>
<evidence type="ECO:0000256" key="2">
    <source>
        <dbReference type="ARBA" id="ARBA00023242"/>
    </source>
</evidence>
<dbReference type="PANTHER" id="PTHR43169">
    <property type="entry name" value="EXSB FAMILY PROTEIN"/>
    <property type="match status" value="1"/>
</dbReference>
<dbReference type="GO" id="GO:0005634">
    <property type="term" value="C:nucleus"/>
    <property type="evidence" value="ECO:0007669"/>
    <property type="project" value="UniProtKB-SubCell"/>
</dbReference>
<dbReference type="Pfam" id="PF02540">
    <property type="entry name" value="NAD_synthase"/>
    <property type="match status" value="1"/>
</dbReference>
<dbReference type="SUPFAM" id="SSF52402">
    <property type="entry name" value="Adenine nucleotide alpha hydrolases-like"/>
    <property type="match status" value="1"/>
</dbReference>
<dbReference type="GO" id="GO:0006163">
    <property type="term" value="P:purine nucleotide metabolic process"/>
    <property type="evidence" value="ECO:0007669"/>
    <property type="project" value="UniProtKB-ARBA"/>
</dbReference>
<dbReference type="SUPFAM" id="SSF47676">
    <property type="entry name" value="Conserved domain common to transcription factors TFIIS, elongin A, CRSP70"/>
    <property type="match status" value="2"/>
</dbReference>
<dbReference type="CDD" id="cd00183">
    <property type="entry name" value="TFIIS_I"/>
    <property type="match status" value="1"/>
</dbReference>
<evidence type="ECO:0000256" key="1">
    <source>
        <dbReference type="ARBA" id="ARBA00004123"/>
    </source>
</evidence>
<dbReference type="Proteomes" id="UP000284702">
    <property type="component" value="Unassembled WGS sequence"/>
</dbReference>
<feature type="compositionally biased region" description="Basic residues" evidence="4">
    <location>
        <begin position="296"/>
        <end position="320"/>
    </location>
</feature>
<dbReference type="PROSITE" id="PS00018">
    <property type="entry name" value="EF_HAND_1"/>
    <property type="match status" value="1"/>
</dbReference>
<dbReference type="VEuPathDB" id="FungiDB:H257_17063"/>
<comment type="caution">
    <text evidence="7">The sequence shown here is derived from an EMBL/GenBank/DDBJ whole genome shotgun (WGS) entry which is preliminary data.</text>
</comment>
<name>A0A3R7WFN9_APHAT</name>
<dbReference type="InterPro" id="IPR018247">
    <property type="entry name" value="EF_Hand_1_Ca_BS"/>
</dbReference>
<feature type="compositionally biased region" description="Acidic residues" evidence="4">
    <location>
        <begin position="253"/>
        <end position="292"/>
    </location>
</feature>
<feature type="region of interest" description="Disordered" evidence="4">
    <location>
        <begin position="236"/>
        <end position="359"/>
    </location>
</feature>
<evidence type="ECO:0000256" key="3">
    <source>
        <dbReference type="PROSITE-ProRule" id="PRU00649"/>
    </source>
</evidence>
<evidence type="ECO:0000313" key="8">
    <source>
        <dbReference type="Proteomes" id="UP000284702"/>
    </source>
</evidence>
<protein>
    <submittedName>
        <fullName evidence="7">Uncharacterized protein</fullName>
    </submittedName>
</protein>
<sequence length="632" mass="69646">MLDQLLARVRQAGSSKHVNIVAYSGGVDSSLVAALVHRVFPENSIACLGVSAALPQDQLLLARNVASAIGIPLWEARTSEGNDPRYVENKGQSPGVIPVMFNGTNADDKLDPTRLELDAEKERALLPTQIHHVETICRDLGCGEHATVLKKAKNFPNDYRVVYWFGEPSFSLMRKGTMKAWNGEEHASLVEGHPKGPFTGSKKQAPSTTIERLQIAIQEAEVVPDFLSQDENMRLLPNMVPSDMNPSMPTPPPDDDSEDEAADDDDDDDGDVEKDDVDVAAADGGDDDDDDEKPLKAKKKDSKEAKKSKKKKPSSKRKASKSSDDKAKKRKKKSSKDEKPPKPPKVSEVDTSAPLSDVRGGADDALKVRIEHEIRQILLTGDMELLTTRKIRKHLTETLQMDLKDHKDTIKEVVHRIIAGMEIPAGTAAAAADKKESKEEPGLLPEPSDVLRGIQNASGLDDLHQHVETLVTVIPQLAKSLVATWKLQLPSTSSLLGLDEIEALKTTLEIEGTPIDVMLESLAALSKEPIALDLLKKTKIIVTVTQLRHHTNDRVASAAKDLRYQWKKYFTEPMSKVDAIRRELEKHATDHEAHVATLHALDAMQLSTQQLVDSQIGQVVSKLRKSKYTHIY</sequence>
<keyword evidence="8" id="KW-1185">Reference proteome</keyword>
<dbReference type="SMART" id="SM00509">
    <property type="entry name" value="TFS2N"/>
    <property type="match status" value="1"/>
</dbReference>
<organism evidence="7 8">
    <name type="scientific">Aphanomyces astaci</name>
    <name type="common">Crayfish plague agent</name>
    <dbReference type="NCBI Taxonomy" id="112090"/>
    <lineage>
        <taxon>Eukaryota</taxon>
        <taxon>Sar</taxon>
        <taxon>Stramenopiles</taxon>
        <taxon>Oomycota</taxon>
        <taxon>Saprolegniomycetes</taxon>
        <taxon>Saprolegniales</taxon>
        <taxon>Verrucalvaceae</taxon>
        <taxon>Aphanomyces</taxon>
    </lineage>
</organism>
<evidence type="ECO:0000313" key="7">
    <source>
        <dbReference type="EMBL" id="RQM24207.1"/>
    </source>
</evidence>
<dbReference type="InterPro" id="IPR014729">
    <property type="entry name" value="Rossmann-like_a/b/a_fold"/>
</dbReference>
<dbReference type="Gene3D" id="1.20.930.10">
    <property type="entry name" value="Conserved domain common to transcription factors TFIIS, elongin A, CRSP70"/>
    <property type="match status" value="2"/>
</dbReference>
<dbReference type="Pfam" id="PF08766">
    <property type="entry name" value="DEK_C"/>
    <property type="match status" value="1"/>
</dbReference>
<dbReference type="InterPro" id="IPR022310">
    <property type="entry name" value="NAD/GMP_synthase"/>
</dbReference>
<feature type="compositionally biased region" description="Basic and acidic residues" evidence="4">
    <location>
        <begin position="432"/>
        <end position="441"/>
    </location>
</feature>
<dbReference type="Pfam" id="PF08711">
    <property type="entry name" value="Med26"/>
    <property type="match status" value="2"/>
</dbReference>
<feature type="compositionally biased region" description="Basic and acidic residues" evidence="4">
    <location>
        <begin position="335"/>
        <end position="348"/>
    </location>
</feature>
<evidence type="ECO:0000259" key="5">
    <source>
        <dbReference type="PROSITE" id="PS51319"/>
    </source>
</evidence>
<dbReference type="EMBL" id="MZMZ02002759">
    <property type="protein sequence ID" value="RQM24207.1"/>
    <property type="molecule type" value="Genomic_DNA"/>
</dbReference>
<comment type="subcellular location">
    <subcellularLocation>
        <location evidence="1 3">Nucleus</location>
    </subcellularLocation>
</comment>
<dbReference type="InterPro" id="IPR014876">
    <property type="entry name" value="DEK_C"/>
</dbReference>
<dbReference type="Gene3D" id="3.40.50.620">
    <property type="entry name" value="HUPs"/>
    <property type="match status" value="1"/>
</dbReference>
<dbReference type="SUPFAM" id="SSF109715">
    <property type="entry name" value="DEK C-terminal domain"/>
    <property type="match status" value="1"/>
</dbReference>
<feature type="region of interest" description="Disordered" evidence="4">
    <location>
        <begin position="429"/>
        <end position="448"/>
    </location>
</feature>
<dbReference type="InterPro" id="IPR052188">
    <property type="entry name" value="Ni-pincer_cofactor_biosynth"/>
</dbReference>
<feature type="domain" description="TFIIS N-terminal" evidence="5">
    <location>
        <begin position="502"/>
        <end position="573"/>
    </location>
</feature>